<comment type="cofactor">
    <cofactor evidence="1">
        <name>Mn(2+)</name>
        <dbReference type="ChEBI" id="CHEBI:29035"/>
    </cofactor>
</comment>
<reference evidence="20" key="1">
    <citation type="submission" date="2025-08" db="UniProtKB">
        <authorList>
            <consortium name="Ensembl"/>
        </authorList>
    </citation>
    <scope>IDENTIFICATION</scope>
</reference>
<evidence type="ECO:0000256" key="6">
    <source>
        <dbReference type="ARBA" id="ARBA00022527"/>
    </source>
</evidence>
<proteinExistence type="inferred from homology"/>
<keyword evidence="13" id="KW-0067">ATP-binding</keyword>
<comment type="subcellular location">
    <subcellularLocation>
        <location evidence="3">Membrane</location>
        <topology evidence="3">Single-pass type I membrane protein</topology>
    </subcellularLocation>
</comment>
<dbReference type="CDD" id="cd23535">
    <property type="entry name" value="TFP_LU_ECD_ALK2"/>
    <property type="match status" value="1"/>
</dbReference>
<dbReference type="Ensembl" id="ENSCSRT00000004498.1">
    <property type="protein sequence ID" value="ENSCSRP00000004355.1"/>
    <property type="gene ID" value="ENSCSRG00000003281.1"/>
</dbReference>
<dbReference type="InterPro" id="IPR001245">
    <property type="entry name" value="Ser-Thr/Tyr_kinase_cat_dom"/>
</dbReference>
<evidence type="ECO:0000256" key="13">
    <source>
        <dbReference type="ARBA" id="ARBA00022840"/>
    </source>
</evidence>
<dbReference type="GO" id="GO:0005524">
    <property type="term" value="F:ATP binding"/>
    <property type="evidence" value="ECO:0007669"/>
    <property type="project" value="UniProtKB-KW"/>
</dbReference>
<keyword evidence="17" id="KW-0675">Receptor</keyword>
<dbReference type="GO" id="GO:0004675">
    <property type="term" value="F:transmembrane receptor protein serine/threonine kinase activity"/>
    <property type="evidence" value="ECO:0007669"/>
    <property type="project" value="UniProtKB-EC"/>
</dbReference>
<organism evidence="20 21">
    <name type="scientific">Chelydra serpentina</name>
    <name type="common">Snapping turtle</name>
    <name type="synonym">Testudo serpentina</name>
    <dbReference type="NCBI Taxonomy" id="8475"/>
    <lineage>
        <taxon>Eukaryota</taxon>
        <taxon>Metazoa</taxon>
        <taxon>Chordata</taxon>
        <taxon>Craniata</taxon>
        <taxon>Vertebrata</taxon>
        <taxon>Euteleostomi</taxon>
        <taxon>Archelosauria</taxon>
        <taxon>Testudinata</taxon>
        <taxon>Testudines</taxon>
        <taxon>Cryptodira</taxon>
        <taxon>Durocryptodira</taxon>
        <taxon>Americhelydia</taxon>
        <taxon>Chelydroidea</taxon>
        <taxon>Chelydridae</taxon>
        <taxon>Chelydra</taxon>
    </lineage>
</organism>
<dbReference type="Proteomes" id="UP000694403">
    <property type="component" value="Unplaced"/>
</dbReference>
<evidence type="ECO:0000256" key="5">
    <source>
        <dbReference type="ARBA" id="ARBA00012401"/>
    </source>
</evidence>
<dbReference type="GO" id="GO:0007507">
    <property type="term" value="P:heart development"/>
    <property type="evidence" value="ECO:0007669"/>
    <property type="project" value="TreeGrafter"/>
</dbReference>
<dbReference type="GO" id="GO:0070724">
    <property type="term" value="C:BMP receptor complex"/>
    <property type="evidence" value="ECO:0007669"/>
    <property type="project" value="TreeGrafter"/>
</dbReference>
<dbReference type="InterPro" id="IPR011009">
    <property type="entry name" value="Kinase-like_dom_sf"/>
</dbReference>
<keyword evidence="10" id="KW-0732">Signal</keyword>
<evidence type="ECO:0000256" key="10">
    <source>
        <dbReference type="ARBA" id="ARBA00022729"/>
    </source>
</evidence>
<dbReference type="InterPro" id="IPR000719">
    <property type="entry name" value="Prot_kinase_dom"/>
</dbReference>
<evidence type="ECO:0000256" key="4">
    <source>
        <dbReference type="ARBA" id="ARBA00009605"/>
    </source>
</evidence>
<keyword evidence="15 18" id="KW-1133">Transmembrane helix</keyword>
<comment type="cofactor">
    <cofactor evidence="2">
        <name>Mg(2+)</name>
        <dbReference type="ChEBI" id="CHEBI:18420"/>
    </cofactor>
</comment>
<dbReference type="PANTHER" id="PTHR23255:SF96">
    <property type="entry name" value="RECEPTOR PROTEIN SERINE_THREONINE KINASE"/>
    <property type="match status" value="1"/>
</dbReference>
<keyword evidence="16 18" id="KW-0472">Membrane</keyword>
<comment type="similarity">
    <text evidence="4">Belongs to the protein kinase superfamily. TKL Ser/Thr protein kinase family. TGFB receptor subfamily.</text>
</comment>
<keyword evidence="14" id="KW-0460">Magnesium</keyword>
<keyword evidence="21" id="KW-1185">Reference proteome</keyword>
<dbReference type="EC" id="2.7.11.30" evidence="5"/>
<keyword evidence="8 18" id="KW-0812">Transmembrane</keyword>
<evidence type="ECO:0000256" key="11">
    <source>
        <dbReference type="ARBA" id="ARBA00022741"/>
    </source>
</evidence>
<keyword evidence="9" id="KW-0479">Metal-binding</keyword>
<dbReference type="GO" id="GO:0007179">
    <property type="term" value="P:transforming growth factor beta receptor signaling pathway"/>
    <property type="evidence" value="ECO:0007669"/>
    <property type="project" value="TreeGrafter"/>
</dbReference>
<dbReference type="PROSITE" id="PS50011">
    <property type="entry name" value="PROTEIN_KINASE_DOM"/>
    <property type="match status" value="1"/>
</dbReference>
<dbReference type="Gene3D" id="3.30.200.20">
    <property type="entry name" value="Phosphorylase Kinase, domain 1"/>
    <property type="match status" value="1"/>
</dbReference>
<feature type="transmembrane region" description="Helical" evidence="18">
    <location>
        <begin position="123"/>
        <end position="146"/>
    </location>
</feature>
<evidence type="ECO:0000256" key="16">
    <source>
        <dbReference type="ARBA" id="ARBA00023136"/>
    </source>
</evidence>
<evidence type="ECO:0000256" key="15">
    <source>
        <dbReference type="ARBA" id="ARBA00022989"/>
    </source>
</evidence>
<dbReference type="Gene3D" id="2.10.60.10">
    <property type="entry name" value="CD59"/>
    <property type="match status" value="1"/>
</dbReference>
<accession>A0A8C3RUZ7</accession>
<evidence type="ECO:0000313" key="21">
    <source>
        <dbReference type="Proteomes" id="UP000694403"/>
    </source>
</evidence>
<dbReference type="SUPFAM" id="SSF56112">
    <property type="entry name" value="Protein kinase-like (PK-like)"/>
    <property type="match status" value="1"/>
</dbReference>
<evidence type="ECO:0000256" key="8">
    <source>
        <dbReference type="ARBA" id="ARBA00022692"/>
    </source>
</evidence>
<dbReference type="InterPro" id="IPR045860">
    <property type="entry name" value="Snake_toxin-like_sf"/>
</dbReference>
<keyword evidence="11" id="KW-0547">Nucleotide-binding</keyword>
<evidence type="ECO:0000313" key="20">
    <source>
        <dbReference type="Ensembl" id="ENSCSRP00000004355.1"/>
    </source>
</evidence>
<dbReference type="Pfam" id="PF07714">
    <property type="entry name" value="PK_Tyr_Ser-Thr"/>
    <property type="match status" value="1"/>
</dbReference>
<evidence type="ECO:0000256" key="14">
    <source>
        <dbReference type="ARBA" id="ARBA00022842"/>
    </source>
</evidence>
<evidence type="ECO:0000256" key="3">
    <source>
        <dbReference type="ARBA" id="ARBA00004479"/>
    </source>
</evidence>
<evidence type="ECO:0000256" key="7">
    <source>
        <dbReference type="ARBA" id="ARBA00022679"/>
    </source>
</evidence>
<evidence type="ECO:0000256" key="2">
    <source>
        <dbReference type="ARBA" id="ARBA00001946"/>
    </source>
</evidence>
<evidence type="ECO:0000256" key="17">
    <source>
        <dbReference type="ARBA" id="ARBA00023170"/>
    </source>
</evidence>
<evidence type="ECO:0000256" key="1">
    <source>
        <dbReference type="ARBA" id="ARBA00001936"/>
    </source>
</evidence>
<dbReference type="GO" id="GO:0030154">
    <property type="term" value="P:cell differentiation"/>
    <property type="evidence" value="ECO:0007669"/>
    <property type="project" value="UniProtKB-ARBA"/>
</dbReference>
<keyword evidence="12" id="KW-0418">Kinase</keyword>
<sequence length="320" mass="36012">MFCVQCLLVISTETLVVIAIYIFMLSMRPLHPYTFECICEGNSCGLQDRGFDQQCLASVILNGEASVFQKGCFIILEHGEMTGKTALSINHVVDCCCRNLCNWNINAKLLLPQGMTIQYSTDIFLIFVIRPIIVLLILSFMAIVACQKINQTLIHRLHAHDAEHGTTDGLITSNVGDSTLAGLLDHSLQKTVAHQITLVDCVGKSHYGEVCRGQWQGENVAVKIFSFWDEKAWFRETEMYNSILLCHENILGFIACDVTSRNYSTQLWLITCCHENGSLYDYLQRNTVDADDCLNLRLFCYNDPNVFKNILVGGQICRSS</sequence>
<evidence type="ECO:0000256" key="12">
    <source>
        <dbReference type="ARBA" id="ARBA00022777"/>
    </source>
</evidence>
<evidence type="ECO:0000256" key="9">
    <source>
        <dbReference type="ARBA" id="ARBA00022723"/>
    </source>
</evidence>
<feature type="domain" description="Protein kinase" evidence="19">
    <location>
        <begin position="196"/>
        <end position="320"/>
    </location>
</feature>
<reference evidence="20" key="2">
    <citation type="submission" date="2025-09" db="UniProtKB">
        <authorList>
            <consortium name="Ensembl"/>
        </authorList>
    </citation>
    <scope>IDENTIFICATION</scope>
</reference>
<dbReference type="InterPro" id="IPR000333">
    <property type="entry name" value="TGFB_receptor"/>
</dbReference>
<protein>
    <recommendedName>
        <fullName evidence="5">receptor protein serine/threonine kinase</fullName>
        <ecNumber evidence="5">2.7.11.30</ecNumber>
    </recommendedName>
</protein>
<dbReference type="PANTHER" id="PTHR23255">
    <property type="entry name" value="TRANSFORMING GROWTH FACTOR-BETA RECEPTOR TYPE I AND II"/>
    <property type="match status" value="1"/>
</dbReference>
<evidence type="ECO:0000259" key="19">
    <source>
        <dbReference type="PROSITE" id="PS50011"/>
    </source>
</evidence>
<keyword evidence="6" id="KW-0723">Serine/threonine-protein kinase</keyword>
<feature type="transmembrane region" description="Helical" evidence="18">
    <location>
        <begin position="7"/>
        <end position="25"/>
    </location>
</feature>
<evidence type="ECO:0000256" key="18">
    <source>
        <dbReference type="SAM" id="Phobius"/>
    </source>
</evidence>
<keyword evidence="7" id="KW-0808">Transferase</keyword>
<name>A0A8C3RUZ7_CHESE</name>
<dbReference type="AlphaFoldDB" id="A0A8C3RUZ7"/>